<proteinExistence type="predicted"/>
<evidence type="ECO:0000313" key="2">
    <source>
        <dbReference type="Proteomes" id="UP001359559"/>
    </source>
</evidence>
<evidence type="ECO:0000313" key="1">
    <source>
        <dbReference type="EMBL" id="KAK7265125.1"/>
    </source>
</evidence>
<name>A0AAN9F0V1_CLITE</name>
<dbReference type="AlphaFoldDB" id="A0AAN9F0V1"/>
<accession>A0AAN9F0V1</accession>
<sequence>MLLYKFLIWMEIYYLDRSSILCGNPNVQGLCHFLLSRGEDIPAVPFTALVPILFNLALSHVVPSYCPKLTLFFFASTVHEFLQVMDEFGLQIIFTFAFFLDPVTVAVPWQMAVIPFGHEMPPMRL</sequence>
<reference evidence="1 2" key="1">
    <citation type="submission" date="2024-01" db="EMBL/GenBank/DDBJ databases">
        <title>The genomes of 5 underutilized Papilionoideae crops provide insights into root nodulation and disease resistance.</title>
        <authorList>
            <person name="Yuan L."/>
        </authorList>
    </citation>
    <scope>NUCLEOTIDE SEQUENCE [LARGE SCALE GENOMIC DNA]</scope>
    <source>
        <strain evidence="1">LY-2023</strain>
        <tissue evidence="1">Leaf</tissue>
    </source>
</reference>
<keyword evidence="2" id="KW-1185">Reference proteome</keyword>
<comment type="caution">
    <text evidence="1">The sequence shown here is derived from an EMBL/GenBank/DDBJ whole genome shotgun (WGS) entry which is preliminary data.</text>
</comment>
<dbReference type="EMBL" id="JAYKXN010000008">
    <property type="protein sequence ID" value="KAK7265125.1"/>
    <property type="molecule type" value="Genomic_DNA"/>
</dbReference>
<organism evidence="1 2">
    <name type="scientific">Clitoria ternatea</name>
    <name type="common">Butterfly pea</name>
    <dbReference type="NCBI Taxonomy" id="43366"/>
    <lineage>
        <taxon>Eukaryota</taxon>
        <taxon>Viridiplantae</taxon>
        <taxon>Streptophyta</taxon>
        <taxon>Embryophyta</taxon>
        <taxon>Tracheophyta</taxon>
        <taxon>Spermatophyta</taxon>
        <taxon>Magnoliopsida</taxon>
        <taxon>eudicotyledons</taxon>
        <taxon>Gunneridae</taxon>
        <taxon>Pentapetalae</taxon>
        <taxon>rosids</taxon>
        <taxon>fabids</taxon>
        <taxon>Fabales</taxon>
        <taxon>Fabaceae</taxon>
        <taxon>Papilionoideae</taxon>
        <taxon>50 kb inversion clade</taxon>
        <taxon>NPAAA clade</taxon>
        <taxon>indigoferoid/millettioid clade</taxon>
        <taxon>Phaseoleae</taxon>
        <taxon>Clitoria</taxon>
    </lineage>
</organism>
<dbReference type="Proteomes" id="UP001359559">
    <property type="component" value="Unassembled WGS sequence"/>
</dbReference>
<protein>
    <submittedName>
        <fullName evidence="1">Uncharacterized protein</fullName>
    </submittedName>
</protein>
<gene>
    <name evidence="1" type="ORF">RJT34_32741</name>
</gene>